<protein>
    <recommendedName>
        <fullName evidence="4">Vitellogenin domain-containing protein</fullName>
    </recommendedName>
</protein>
<dbReference type="InterPro" id="IPR016024">
    <property type="entry name" value="ARM-type_fold"/>
</dbReference>
<organism evidence="5 6">
    <name type="scientific">Geodia barretti</name>
    <name type="common">Barrett's horny sponge</name>
    <dbReference type="NCBI Taxonomy" id="519541"/>
    <lineage>
        <taxon>Eukaryota</taxon>
        <taxon>Metazoa</taxon>
        <taxon>Porifera</taxon>
        <taxon>Demospongiae</taxon>
        <taxon>Heteroscleromorpha</taxon>
        <taxon>Tetractinellida</taxon>
        <taxon>Astrophorina</taxon>
        <taxon>Geodiidae</taxon>
        <taxon>Geodia</taxon>
    </lineage>
</organism>
<feature type="region of interest" description="Disordered" evidence="2">
    <location>
        <begin position="299"/>
        <end position="334"/>
    </location>
</feature>
<dbReference type="Gene3D" id="2.30.230.10">
    <property type="entry name" value="Lipovitellin, beta-sheet shell regions, chain A"/>
    <property type="match status" value="1"/>
</dbReference>
<feature type="chain" id="PRO_5041295297" description="Vitellogenin domain-containing protein" evidence="3">
    <location>
        <begin position="20"/>
        <end position="971"/>
    </location>
</feature>
<dbReference type="InterPro" id="IPR001747">
    <property type="entry name" value="Vitellogenin_N"/>
</dbReference>
<dbReference type="Pfam" id="PF01347">
    <property type="entry name" value="Vitellogenin_N"/>
    <property type="match status" value="1"/>
</dbReference>
<dbReference type="SUPFAM" id="SSF56968">
    <property type="entry name" value="Lipovitellin-phosvitin complex, beta-sheet shell regions"/>
    <property type="match status" value="1"/>
</dbReference>
<evidence type="ECO:0000259" key="4">
    <source>
        <dbReference type="Pfam" id="PF01347"/>
    </source>
</evidence>
<dbReference type="InterPro" id="IPR015816">
    <property type="entry name" value="Vitellinogen_b-sht_N"/>
</dbReference>
<keyword evidence="6" id="KW-1185">Reference proteome</keyword>
<dbReference type="Proteomes" id="UP001174909">
    <property type="component" value="Unassembled WGS sequence"/>
</dbReference>
<dbReference type="InterPro" id="IPR011030">
    <property type="entry name" value="Lipovitellin_superhlx_dom"/>
</dbReference>
<accession>A0AA35W506</accession>
<keyword evidence="1 3" id="KW-0732">Signal</keyword>
<evidence type="ECO:0000313" key="5">
    <source>
        <dbReference type="EMBL" id="CAI7994329.1"/>
    </source>
</evidence>
<evidence type="ECO:0000313" key="6">
    <source>
        <dbReference type="Proteomes" id="UP001174909"/>
    </source>
</evidence>
<evidence type="ECO:0000256" key="3">
    <source>
        <dbReference type="SAM" id="SignalP"/>
    </source>
</evidence>
<name>A0AA35W506_GEOBA</name>
<dbReference type="InterPro" id="IPR015819">
    <property type="entry name" value="Lipid_transp_b-sht_shell"/>
</dbReference>
<proteinExistence type="predicted"/>
<evidence type="ECO:0000256" key="1">
    <source>
        <dbReference type="ARBA" id="ARBA00022729"/>
    </source>
</evidence>
<dbReference type="SUPFAM" id="SSF48371">
    <property type="entry name" value="ARM repeat"/>
    <property type="match status" value="1"/>
</dbReference>
<feature type="region of interest" description="Disordered" evidence="2">
    <location>
        <begin position="245"/>
        <end position="276"/>
    </location>
</feature>
<dbReference type="EMBL" id="CASHTH010000211">
    <property type="protein sequence ID" value="CAI7994329.1"/>
    <property type="molecule type" value="Genomic_DNA"/>
</dbReference>
<gene>
    <name evidence="5" type="ORF">GBAR_LOCUS1427</name>
</gene>
<reference evidence="5" key="1">
    <citation type="submission" date="2023-03" db="EMBL/GenBank/DDBJ databases">
        <authorList>
            <person name="Steffen K."/>
            <person name="Cardenas P."/>
        </authorList>
    </citation>
    <scope>NUCLEOTIDE SEQUENCE</scope>
</reference>
<dbReference type="AlphaFoldDB" id="A0AA35W506"/>
<feature type="signal peptide" evidence="3">
    <location>
        <begin position="1"/>
        <end position="19"/>
    </location>
</feature>
<dbReference type="PROSITE" id="PS51257">
    <property type="entry name" value="PROKAR_LIPOPROTEIN"/>
    <property type="match status" value="1"/>
</dbReference>
<dbReference type="Gene3D" id="1.25.10.20">
    <property type="entry name" value="Vitellinogen, superhelical"/>
    <property type="match status" value="1"/>
</dbReference>
<dbReference type="GO" id="GO:0005319">
    <property type="term" value="F:lipid transporter activity"/>
    <property type="evidence" value="ECO:0007669"/>
    <property type="project" value="InterPro"/>
</dbReference>
<evidence type="ECO:0000256" key="2">
    <source>
        <dbReference type="SAM" id="MobiDB-lite"/>
    </source>
</evidence>
<feature type="domain" description="Vitellogenin" evidence="4">
    <location>
        <begin position="322"/>
        <end position="570"/>
    </location>
</feature>
<sequence length="971" mass="107730">MHKLAVLLLPLLFLAGCNAFAFVGEPRYISLRTCQNNNVWVYNYTSFITHGVDSETQNMTFSAKLNVTCESNGEYAYKKAKKYCLNVTEGRLEHELSTGNQVINFDEKDLRGRFCFVQTEDGQTPVVLHTESTSQWVINLEKAIVTGFQANFVGKAEVAETDHESEHMSHYRYINPTEHTPPRHMVRHFNEKDIAIFAGGHSLPLSYSKEEEILYNEDGVLNKTRGQTNITIIPKLEDKARANMQQSNSDVQEPILNRGKPQEKGRRWGRAADPSPKSFFPSVNLNHFSIQSHYTIQLINSHRSTGSSRRRRDVGERETESSLKASSTHYAEEDGSIQTHKLNVTAVLEHIHQSPEDTQQVEALKKYLSTEDNLHLAQAINQAIDYLNNVCELTMPDDVAMKLKLYQILASLPNSDAQQALLSCLEKVTDTNEWSSLVVNIGLSVTPTSGFVAKLESLLRSGTEMDSNSLVLMYGAVASRADPRLQSHMVAYLTARVLKHTEDTDYTVVLIHALGNTGSNQMTDILLSLLDDDRVDVEVAAINALRKQTSNTRVKRVFLKMLRSRNQTASIVSAIANTLVKAIEASGVTDIQTSRAYARALVYSSRAFNNSYISGLVNFYLHALEKHDPSVRTRLRREAGNWGVAGEEYKMIASYKDREEDGVKYPKNSAHLWSRQLGVKGFNLQVAAGMFTGASESGKERKIFGRAATRVNAFGYTLDTVEVEALRIHDGSGVKKRVLVGVGGYVLLSSNAITDGTQLLTSFWGPNTLELRESMVLFVGVAKIDIHLDVCVHLNSSFNVNRVDTNNTNTFLTEASLSPSVKVSIRAFSQFNVMGTKGNATLEGEVGYAFEAKGSVTGCVSGPPAFSVSTSIKDQWPSSYINLSSGFKPLITVPCGFEQCVQDEVVVQDTVPVERWVMDPHSSGEVWDDTVSTGEVGDWGQCPTAAGVTESELQFWWEESNMGQGTRHPTR</sequence>
<comment type="caution">
    <text evidence="5">The sequence shown here is derived from an EMBL/GenBank/DDBJ whole genome shotgun (WGS) entry which is preliminary data.</text>
</comment>